<keyword evidence="2" id="KW-1185">Reference proteome</keyword>
<proteinExistence type="predicted"/>
<dbReference type="SUPFAM" id="SSF56219">
    <property type="entry name" value="DNase I-like"/>
    <property type="match status" value="1"/>
</dbReference>
<evidence type="ECO:0000313" key="1">
    <source>
        <dbReference type="EMBL" id="KAJ8389485.1"/>
    </source>
</evidence>
<evidence type="ECO:0008006" key="3">
    <source>
        <dbReference type="Google" id="ProtNLM"/>
    </source>
</evidence>
<comment type="caution">
    <text evidence="1">The sequence shown here is derived from an EMBL/GenBank/DDBJ whole genome shotgun (WGS) entry which is preliminary data.</text>
</comment>
<gene>
    <name evidence="1" type="ORF">AAFF_G00120230</name>
</gene>
<reference evidence="1" key="1">
    <citation type="journal article" date="2023" name="Science">
        <title>Genome structures resolve the early diversification of teleost fishes.</title>
        <authorList>
            <person name="Parey E."/>
            <person name="Louis A."/>
            <person name="Montfort J."/>
            <person name="Bouchez O."/>
            <person name="Roques C."/>
            <person name="Iampietro C."/>
            <person name="Lluch J."/>
            <person name="Castinel A."/>
            <person name="Donnadieu C."/>
            <person name="Desvignes T."/>
            <person name="Floi Bucao C."/>
            <person name="Jouanno E."/>
            <person name="Wen M."/>
            <person name="Mejri S."/>
            <person name="Dirks R."/>
            <person name="Jansen H."/>
            <person name="Henkel C."/>
            <person name="Chen W.J."/>
            <person name="Zahm M."/>
            <person name="Cabau C."/>
            <person name="Klopp C."/>
            <person name="Thompson A.W."/>
            <person name="Robinson-Rechavi M."/>
            <person name="Braasch I."/>
            <person name="Lecointre G."/>
            <person name="Bobe J."/>
            <person name="Postlethwait J.H."/>
            <person name="Berthelot C."/>
            <person name="Roest Crollius H."/>
            <person name="Guiguen Y."/>
        </authorList>
    </citation>
    <scope>NUCLEOTIDE SEQUENCE</scope>
    <source>
        <strain evidence="1">NC1722</strain>
    </source>
</reference>
<name>A0AAD7RSQ8_9TELE</name>
<dbReference type="InterPro" id="IPR036691">
    <property type="entry name" value="Endo/exonu/phosph_ase_sf"/>
</dbReference>
<accession>A0AAD7RSQ8</accession>
<dbReference type="EMBL" id="JAINUG010000182">
    <property type="protein sequence ID" value="KAJ8389485.1"/>
    <property type="molecule type" value="Genomic_DNA"/>
</dbReference>
<dbReference type="PANTHER" id="PTHR36688">
    <property type="entry name" value="ENDO/EXONUCLEASE/PHOSPHATASE DOMAIN-CONTAINING PROTEIN"/>
    <property type="match status" value="1"/>
</dbReference>
<sequence>MPALVVTSVNVEGYTRTMADVLAIHCNGSDIVCMQETHLGPTSNRPTLPGMKLVAEIRHPKYGSAMFVKPLLDVRDIHTNSSDTNIETVTICLPEISISKTERLNGSST</sequence>
<dbReference type="Gene3D" id="3.60.10.10">
    <property type="entry name" value="Endonuclease/exonuclease/phosphatase"/>
    <property type="match status" value="1"/>
</dbReference>
<protein>
    <recommendedName>
        <fullName evidence="3">Endonuclease/exonuclease/phosphatase domain-containing protein</fullName>
    </recommendedName>
</protein>
<dbReference type="AlphaFoldDB" id="A0AAD7RSQ8"/>
<dbReference type="InterPro" id="IPR052560">
    <property type="entry name" value="RdDP_mobile_element"/>
</dbReference>
<organism evidence="1 2">
    <name type="scientific">Aldrovandia affinis</name>
    <dbReference type="NCBI Taxonomy" id="143900"/>
    <lineage>
        <taxon>Eukaryota</taxon>
        <taxon>Metazoa</taxon>
        <taxon>Chordata</taxon>
        <taxon>Craniata</taxon>
        <taxon>Vertebrata</taxon>
        <taxon>Euteleostomi</taxon>
        <taxon>Actinopterygii</taxon>
        <taxon>Neopterygii</taxon>
        <taxon>Teleostei</taxon>
        <taxon>Notacanthiformes</taxon>
        <taxon>Halosauridae</taxon>
        <taxon>Aldrovandia</taxon>
    </lineage>
</organism>
<dbReference type="PANTHER" id="PTHR36688:SF1">
    <property type="entry name" value="ENDONUCLEASE_EXONUCLEASE_PHOSPHATASE DOMAIN-CONTAINING PROTEIN"/>
    <property type="match status" value="1"/>
</dbReference>
<evidence type="ECO:0000313" key="2">
    <source>
        <dbReference type="Proteomes" id="UP001221898"/>
    </source>
</evidence>
<dbReference type="Proteomes" id="UP001221898">
    <property type="component" value="Unassembled WGS sequence"/>
</dbReference>